<dbReference type="AlphaFoldDB" id="A0AAW0GVT7"/>
<evidence type="ECO:0000256" key="6">
    <source>
        <dbReference type="SAM" id="MobiDB-lite"/>
    </source>
</evidence>
<proteinExistence type="inferred from homology"/>
<dbReference type="GO" id="GO:0005783">
    <property type="term" value="C:endoplasmic reticulum"/>
    <property type="evidence" value="ECO:0007669"/>
    <property type="project" value="TreeGrafter"/>
</dbReference>
<feature type="region of interest" description="Disordered" evidence="6">
    <location>
        <begin position="262"/>
        <end position="297"/>
    </location>
</feature>
<sequence>MVMLSSSLDHNPPNADRHITPRGSDWLWAVMAIMGLSTLGMVFWQFTRPRGTRFFHNIALIILTTSTICYFVMASDLGATPTRAQFSRGTTGTRQIFFVRYIQWFINFPLILLLLLFATGLSLSDILTTAFFAWVVVVCGLAGALTASSYKWGFFAFGLLALFYIWSTLLGHGPRTTFNAGQGVRSGYVRGSILVALVTALYPIAWGCSEGGNVISPTAEAIWYGILDLILGPIFLYYFLFGLRKVDHSAFGINSGKWSDGAHGGSGSTHGHHNHTGTNMAGTGTTTGTAAPVGARV</sequence>
<name>A0AAW0GVT7_9APHY</name>
<dbReference type="FunFam" id="1.20.1070.10:FF:000160">
    <property type="entry name" value="Related to Opsin-1"/>
    <property type="match status" value="1"/>
</dbReference>
<keyword evidence="3 7" id="KW-0812">Transmembrane</keyword>
<dbReference type="SMART" id="SM01021">
    <property type="entry name" value="Bac_rhodopsin"/>
    <property type="match status" value="1"/>
</dbReference>
<dbReference type="GO" id="GO:0005886">
    <property type="term" value="C:plasma membrane"/>
    <property type="evidence" value="ECO:0007669"/>
    <property type="project" value="TreeGrafter"/>
</dbReference>
<comment type="similarity">
    <text evidence="2">Belongs to the archaeal/bacterial/fungal opsin family.</text>
</comment>
<evidence type="ECO:0000256" key="3">
    <source>
        <dbReference type="ARBA" id="ARBA00022692"/>
    </source>
</evidence>
<protein>
    <recommendedName>
        <fullName evidence="10">Heat shock protein 30</fullName>
    </recommendedName>
</protein>
<evidence type="ECO:0000313" key="9">
    <source>
        <dbReference type="Proteomes" id="UP001385951"/>
    </source>
</evidence>
<keyword evidence="4 7" id="KW-1133">Transmembrane helix</keyword>
<feature type="transmembrane region" description="Helical" evidence="7">
    <location>
        <begin position="101"/>
        <end position="119"/>
    </location>
</feature>
<dbReference type="InterPro" id="IPR001425">
    <property type="entry name" value="Arc/bac/fun_rhodopsins"/>
</dbReference>
<accession>A0AAW0GVT7</accession>
<organism evidence="8 9">
    <name type="scientific">Cerrena zonata</name>
    <dbReference type="NCBI Taxonomy" id="2478898"/>
    <lineage>
        <taxon>Eukaryota</taxon>
        <taxon>Fungi</taxon>
        <taxon>Dikarya</taxon>
        <taxon>Basidiomycota</taxon>
        <taxon>Agaricomycotina</taxon>
        <taxon>Agaricomycetes</taxon>
        <taxon>Polyporales</taxon>
        <taxon>Cerrenaceae</taxon>
        <taxon>Cerrena</taxon>
    </lineage>
</organism>
<evidence type="ECO:0008006" key="10">
    <source>
        <dbReference type="Google" id="ProtNLM"/>
    </source>
</evidence>
<dbReference type="InterPro" id="IPR043476">
    <property type="entry name" value="Yro2-like_7TM"/>
</dbReference>
<evidence type="ECO:0000256" key="1">
    <source>
        <dbReference type="ARBA" id="ARBA00004141"/>
    </source>
</evidence>
<dbReference type="EMBL" id="JASBNA010000003">
    <property type="protein sequence ID" value="KAK7693610.1"/>
    <property type="molecule type" value="Genomic_DNA"/>
</dbReference>
<dbReference type="SUPFAM" id="SSF81321">
    <property type="entry name" value="Family A G protein-coupled receptor-like"/>
    <property type="match status" value="1"/>
</dbReference>
<evidence type="ECO:0000256" key="4">
    <source>
        <dbReference type="ARBA" id="ARBA00022989"/>
    </source>
</evidence>
<dbReference type="Proteomes" id="UP001385951">
    <property type="component" value="Unassembled WGS sequence"/>
</dbReference>
<evidence type="ECO:0000313" key="8">
    <source>
        <dbReference type="EMBL" id="KAK7693610.1"/>
    </source>
</evidence>
<gene>
    <name evidence="8" type="ORF">QCA50_003179</name>
</gene>
<evidence type="ECO:0000256" key="2">
    <source>
        <dbReference type="ARBA" id="ARBA00008130"/>
    </source>
</evidence>
<feature type="transmembrane region" description="Helical" evidence="7">
    <location>
        <begin position="221"/>
        <end position="241"/>
    </location>
</feature>
<feature type="transmembrane region" description="Helical" evidence="7">
    <location>
        <begin position="126"/>
        <end position="146"/>
    </location>
</feature>
<evidence type="ECO:0000256" key="7">
    <source>
        <dbReference type="SAM" id="Phobius"/>
    </source>
</evidence>
<keyword evidence="9" id="KW-1185">Reference proteome</keyword>
<feature type="transmembrane region" description="Helical" evidence="7">
    <location>
        <begin position="191"/>
        <end position="209"/>
    </location>
</feature>
<keyword evidence="5 7" id="KW-0472">Membrane</keyword>
<dbReference type="PANTHER" id="PTHR28286:SF1">
    <property type="entry name" value="30 KDA HEAT SHOCK PROTEIN-RELATED"/>
    <property type="match status" value="1"/>
</dbReference>
<feature type="transmembrane region" description="Helical" evidence="7">
    <location>
        <begin position="26"/>
        <end position="47"/>
    </location>
</feature>
<feature type="transmembrane region" description="Helical" evidence="7">
    <location>
        <begin position="152"/>
        <end position="170"/>
    </location>
</feature>
<dbReference type="Pfam" id="PF01036">
    <property type="entry name" value="Bac_rhodopsin"/>
    <property type="match status" value="1"/>
</dbReference>
<dbReference type="PRINTS" id="PR00251">
    <property type="entry name" value="BACTRLOPSIN"/>
</dbReference>
<evidence type="ECO:0000256" key="5">
    <source>
        <dbReference type="ARBA" id="ARBA00023136"/>
    </source>
</evidence>
<comment type="subcellular location">
    <subcellularLocation>
        <location evidence="1">Membrane</location>
        <topology evidence="1">Multi-pass membrane protein</topology>
    </subcellularLocation>
</comment>
<comment type="caution">
    <text evidence="8">The sequence shown here is derived from an EMBL/GenBank/DDBJ whole genome shotgun (WGS) entry which is preliminary data.</text>
</comment>
<feature type="transmembrane region" description="Helical" evidence="7">
    <location>
        <begin position="54"/>
        <end position="73"/>
    </location>
</feature>
<feature type="compositionally biased region" description="Low complexity" evidence="6">
    <location>
        <begin position="276"/>
        <end position="291"/>
    </location>
</feature>
<dbReference type="Gene3D" id="1.20.1070.10">
    <property type="entry name" value="Rhodopsin 7-helix transmembrane proteins"/>
    <property type="match status" value="1"/>
</dbReference>
<dbReference type="PANTHER" id="PTHR28286">
    <property type="match status" value="1"/>
</dbReference>
<reference evidence="8 9" key="1">
    <citation type="submission" date="2022-09" db="EMBL/GenBank/DDBJ databases">
        <authorList>
            <person name="Palmer J.M."/>
        </authorList>
    </citation>
    <scope>NUCLEOTIDE SEQUENCE [LARGE SCALE GENOMIC DNA]</scope>
    <source>
        <strain evidence="8 9">DSM 7382</strain>
    </source>
</reference>
<dbReference type="CDD" id="cd15239">
    <property type="entry name" value="7tm_YRO2_fungal-like"/>
    <property type="match status" value="1"/>
</dbReference>